<reference evidence="2 3" key="1">
    <citation type="submission" date="2015-10" db="EMBL/GenBank/DDBJ databases">
        <title>Conservation of the essential genome among Caulobacter and Brevundimonas species.</title>
        <authorList>
            <person name="Scott D."/>
            <person name="Ely B."/>
        </authorList>
    </citation>
    <scope>NUCLEOTIDE SEQUENCE [LARGE SCALE GENOMIC DNA]</scope>
    <source>
        <strain evidence="2 3">CB4</strain>
    </source>
</reference>
<keyword evidence="3" id="KW-1185">Reference proteome</keyword>
<evidence type="ECO:0008006" key="4">
    <source>
        <dbReference type="Google" id="ProtNLM"/>
    </source>
</evidence>
<keyword evidence="1" id="KW-0812">Transmembrane</keyword>
<feature type="transmembrane region" description="Helical" evidence="1">
    <location>
        <begin position="80"/>
        <end position="102"/>
    </location>
</feature>
<dbReference type="AlphaFoldDB" id="A0A0N7JHE9"/>
<feature type="transmembrane region" description="Helical" evidence="1">
    <location>
        <begin position="114"/>
        <end position="132"/>
    </location>
</feature>
<sequence length="137" mass="14882">MKTINWLGWVAALVVGQVIGILWYGILLSAAWMKAMGMTEADFVGTEWRMGLGILNMAIILIGLDWLIRRLEARTWLGGAKVGLAACVFFDLTVVALDYVYAAGNLSLFWIDGGYQLLTYTLGGALLGGLKLKPRAG</sequence>
<organism evidence="2 3">
    <name type="scientific">Caulobacter henricii</name>
    <dbReference type="NCBI Taxonomy" id="69395"/>
    <lineage>
        <taxon>Bacteria</taxon>
        <taxon>Pseudomonadati</taxon>
        <taxon>Pseudomonadota</taxon>
        <taxon>Alphaproteobacteria</taxon>
        <taxon>Caulobacterales</taxon>
        <taxon>Caulobacteraceae</taxon>
        <taxon>Caulobacter</taxon>
    </lineage>
</organism>
<dbReference type="KEGG" id="chq:AQ619_07450"/>
<dbReference type="EMBL" id="CP013002">
    <property type="protein sequence ID" value="ALL13202.1"/>
    <property type="molecule type" value="Genomic_DNA"/>
</dbReference>
<feature type="transmembrane region" description="Helical" evidence="1">
    <location>
        <begin position="48"/>
        <end position="68"/>
    </location>
</feature>
<dbReference type="Pfam" id="PF08570">
    <property type="entry name" value="DUF1761"/>
    <property type="match status" value="1"/>
</dbReference>
<accession>A0A0N7JHE9</accession>
<dbReference type="OrthoDB" id="7191819at2"/>
<evidence type="ECO:0000256" key="1">
    <source>
        <dbReference type="SAM" id="Phobius"/>
    </source>
</evidence>
<dbReference type="Proteomes" id="UP000056905">
    <property type="component" value="Chromosome"/>
</dbReference>
<keyword evidence="1" id="KW-1133">Transmembrane helix</keyword>
<keyword evidence="1" id="KW-0472">Membrane</keyword>
<proteinExistence type="predicted"/>
<dbReference type="RefSeq" id="WP_062145975.1">
    <property type="nucleotide sequence ID" value="NZ_CP013002.1"/>
</dbReference>
<name>A0A0N7JHE9_9CAUL</name>
<protein>
    <recommendedName>
        <fullName evidence="4">DUF1761 domain-containing protein</fullName>
    </recommendedName>
</protein>
<dbReference type="InterPro" id="IPR013879">
    <property type="entry name" value="DUF1761"/>
</dbReference>
<dbReference type="STRING" id="69395.AQ619_07450"/>
<evidence type="ECO:0000313" key="2">
    <source>
        <dbReference type="EMBL" id="ALL13202.1"/>
    </source>
</evidence>
<gene>
    <name evidence="2" type="ORF">AQ619_07450</name>
</gene>
<feature type="transmembrane region" description="Helical" evidence="1">
    <location>
        <begin position="7"/>
        <end position="28"/>
    </location>
</feature>
<evidence type="ECO:0000313" key="3">
    <source>
        <dbReference type="Proteomes" id="UP000056905"/>
    </source>
</evidence>